<dbReference type="InterPro" id="IPR051599">
    <property type="entry name" value="Cell_Envelope_Assoc"/>
</dbReference>
<dbReference type="SUPFAM" id="SSF48452">
    <property type="entry name" value="TPR-like"/>
    <property type="match status" value="1"/>
</dbReference>
<gene>
    <name evidence="4" type="ORF">GCA01S_059_00050</name>
</gene>
<dbReference type="CDD" id="cd06259">
    <property type="entry name" value="YdcF-like"/>
    <property type="match status" value="1"/>
</dbReference>
<dbReference type="InterPro" id="IPR019734">
    <property type="entry name" value="TPR_rpt"/>
</dbReference>
<evidence type="ECO:0000313" key="5">
    <source>
        <dbReference type="Proteomes" id="UP000023561"/>
    </source>
</evidence>
<proteinExistence type="predicted"/>
<evidence type="ECO:0000259" key="3">
    <source>
        <dbReference type="Pfam" id="PF02698"/>
    </source>
</evidence>
<dbReference type="InterPro" id="IPR011990">
    <property type="entry name" value="TPR-like_helical_dom_sf"/>
</dbReference>
<reference evidence="4 5" key="1">
    <citation type="submission" date="2014-04" db="EMBL/GenBank/DDBJ databases">
        <title>Whole genome shotgun sequence of Geobacillus caldoxylosilyticus NBRC 107762.</title>
        <authorList>
            <person name="Hosoyama A."/>
            <person name="Hosoyama Y."/>
            <person name="Katano-Makiyama Y."/>
            <person name="Tsuchikane K."/>
            <person name="Ohji S."/>
            <person name="Ichikawa N."/>
            <person name="Yamazoe A."/>
            <person name="Fujita N."/>
        </authorList>
    </citation>
    <scope>NUCLEOTIDE SEQUENCE [LARGE SCALE GENOMIC DNA]</scope>
    <source>
        <strain evidence="4 5">NBRC 107762</strain>
    </source>
</reference>
<dbReference type="RefSeq" id="WP_174407505.1">
    <property type="nucleotide sequence ID" value="NZ_BAWO01000059.1"/>
</dbReference>
<dbReference type="InterPro" id="IPR003848">
    <property type="entry name" value="DUF218"/>
</dbReference>
<dbReference type="PROSITE" id="PS50005">
    <property type="entry name" value="TPR"/>
    <property type="match status" value="1"/>
</dbReference>
<accession>A0A023DIM0</accession>
<feature type="signal peptide" evidence="2">
    <location>
        <begin position="1"/>
        <end position="26"/>
    </location>
</feature>
<comment type="caution">
    <text evidence="4">The sequence shown here is derived from an EMBL/GenBank/DDBJ whole genome shotgun (WGS) entry which is preliminary data.</text>
</comment>
<keyword evidence="1" id="KW-0802">TPR repeat</keyword>
<dbReference type="Proteomes" id="UP000023561">
    <property type="component" value="Unassembled WGS sequence"/>
</dbReference>
<dbReference type="GO" id="GO:0000270">
    <property type="term" value="P:peptidoglycan metabolic process"/>
    <property type="evidence" value="ECO:0007669"/>
    <property type="project" value="TreeGrafter"/>
</dbReference>
<dbReference type="Gene3D" id="3.40.50.620">
    <property type="entry name" value="HUPs"/>
    <property type="match status" value="1"/>
</dbReference>
<evidence type="ECO:0000256" key="1">
    <source>
        <dbReference type="PROSITE-ProRule" id="PRU00339"/>
    </source>
</evidence>
<evidence type="ECO:0000313" key="4">
    <source>
        <dbReference type="EMBL" id="GAJ41149.1"/>
    </source>
</evidence>
<sequence length="381" mass="43067">MKNLKKKLGLSAAVVLSTLTFATAYAASSVPTTSTTPENPNITYIKTDEPTSYRIDQLKKIAMYYYWHGGDLEKAEKEIFKGITLKGKYDVVEHAFKEATLIDPYNLDLKFSLASTQIIQKKIPEALQTYKQILNLDPNNFNANLLYGVYSKINGDIRAYKSAISKLKRIDSKKANEYIRKLKTTESIINSKLNTEVPQHLPQKDHAIVILGYALADDGSMRQPLMERLKVGLAIAKQYPHSKIIVTGGVPKQGITEAEAMSNWLISQGIEKDRIILENKSTDTVENALFTTAILEKEGIKDVTLVTSASHMRRALTVFKEASDFYDKMNGKNSNRNFTNVVYLDYPSIEEAQKVSKDEEFVIYRDLFRVSGIWQYPGLQR</sequence>
<keyword evidence="2" id="KW-0732">Signal</keyword>
<protein>
    <recommendedName>
        <fullName evidence="3">DUF218 domain-containing protein</fullName>
    </recommendedName>
</protein>
<dbReference type="GO" id="GO:0043164">
    <property type="term" value="P:Gram-negative-bacterium-type cell wall biogenesis"/>
    <property type="evidence" value="ECO:0007669"/>
    <property type="project" value="TreeGrafter"/>
</dbReference>
<feature type="chain" id="PRO_5001518544" description="DUF218 domain-containing protein" evidence="2">
    <location>
        <begin position="27"/>
        <end position="381"/>
    </location>
</feature>
<organism evidence="4 5">
    <name type="scientific">Parageobacillus caldoxylosilyticus NBRC 107762</name>
    <dbReference type="NCBI Taxonomy" id="1220594"/>
    <lineage>
        <taxon>Bacteria</taxon>
        <taxon>Bacillati</taxon>
        <taxon>Bacillota</taxon>
        <taxon>Bacilli</taxon>
        <taxon>Bacillales</taxon>
        <taxon>Anoxybacillaceae</taxon>
        <taxon>Saccharococcus</taxon>
    </lineage>
</organism>
<keyword evidence="5" id="KW-1185">Reference proteome</keyword>
<dbReference type="PANTHER" id="PTHR30336:SF4">
    <property type="entry name" value="ENVELOPE BIOGENESIS FACTOR ELYC"/>
    <property type="match status" value="1"/>
</dbReference>
<dbReference type="InterPro" id="IPR014729">
    <property type="entry name" value="Rossmann-like_a/b/a_fold"/>
</dbReference>
<evidence type="ECO:0000256" key="2">
    <source>
        <dbReference type="SAM" id="SignalP"/>
    </source>
</evidence>
<dbReference type="PANTHER" id="PTHR30336">
    <property type="entry name" value="INNER MEMBRANE PROTEIN, PROBABLE PERMEASE"/>
    <property type="match status" value="1"/>
</dbReference>
<dbReference type="EMBL" id="BAWO01000059">
    <property type="protein sequence ID" value="GAJ41149.1"/>
    <property type="molecule type" value="Genomic_DNA"/>
</dbReference>
<dbReference type="Gene3D" id="1.25.40.10">
    <property type="entry name" value="Tetratricopeptide repeat domain"/>
    <property type="match status" value="1"/>
</dbReference>
<dbReference type="Pfam" id="PF02698">
    <property type="entry name" value="DUF218"/>
    <property type="match status" value="1"/>
</dbReference>
<dbReference type="GO" id="GO:0005886">
    <property type="term" value="C:plasma membrane"/>
    <property type="evidence" value="ECO:0007669"/>
    <property type="project" value="TreeGrafter"/>
</dbReference>
<feature type="domain" description="DUF218" evidence="3">
    <location>
        <begin position="207"/>
        <end position="322"/>
    </location>
</feature>
<feature type="repeat" description="TPR" evidence="1">
    <location>
        <begin position="107"/>
        <end position="140"/>
    </location>
</feature>
<dbReference type="AlphaFoldDB" id="A0A023DIM0"/>
<name>A0A023DIM0_9BACL</name>